<proteinExistence type="predicted"/>
<sequence>MKRNYTQSQGRRMTTNLQVAELRDSRQISSTSQIVTSGQLYFGEHSRFF</sequence>
<organism evidence="1">
    <name type="scientific">Anguilla anguilla</name>
    <name type="common">European freshwater eel</name>
    <name type="synonym">Muraena anguilla</name>
    <dbReference type="NCBI Taxonomy" id="7936"/>
    <lineage>
        <taxon>Eukaryota</taxon>
        <taxon>Metazoa</taxon>
        <taxon>Chordata</taxon>
        <taxon>Craniata</taxon>
        <taxon>Vertebrata</taxon>
        <taxon>Euteleostomi</taxon>
        <taxon>Actinopterygii</taxon>
        <taxon>Neopterygii</taxon>
        <taxon>Teleostei</taxon>
        <taxon>Anguilliformes</taxon>
        <taxon>Anguillidae</taxon>
        <taxon>Anguilla</taxon>
    </lineage>
</organism>
<reference evidence="1" key="1">
    <citation type="submission" date="2014-11" db="EMBL/GenBank/DDBJ databases">
        <authorList>
            <person name="Amaro Gonzalez C."/>
        </authorList>
    </citation>
    <scope>NUCLEOTIDE SEQUENCE</scope>
</reference>
<evidence type="ECO:0000313" key="1">
    <source>
        <dbReference type="EMBL" id="JAH76125.1"/>
    </source>
</evidence>
<dbReference type="AlphaFoldDB" id="A0A0E9VF80"/>
<reference evidence="1" key="2">
    <citation type="journal article" date="2015" name="Fish Shellfish Immunol.">
        <title>Early steps in the European eel (Anguilla anguilla)-Vibrio vulnificus interaction in the gills: Role of the RtxA13 toxin.</title>
        <authorList>
            <person name="Callol A."/>
            <person name="Pajuelo D."/>
            <person name="Ebbesson L."/>
            <person name="Teles M."/>
            <person name="MacKenzie S."/>
            <person name="Amaro C."/>
        </authorList>
    </citation>
    <scope>NUCLEOTIDE SEQUENCE</scope>
</reference>
<accession>A0A0E9VF80</accession>
<dbReference type="EMBL" id="GBXM01032452">
    <property type="protein sequence ID" value="JAH76125.1"/>
    <property type="molecule type" value="Transcribed_RNA"/>
</dbReference>
<name>A0A0E9VF80_ANGAN</name>
<protein>
    <submittedName>
        <fullName evidence="1">Uncharacterized protein</fullName>
    </submittedName>
</protein>